<reference evidence="1" key="1">
    <citation type="submission" date="2015-12" db="EMBL/GenBank/DDBJ databases">
        <title>Gene expression during late stages of embryo sac development: a critical building block for successful pollen-pistil interactions.</title>
        <authorList>
            <person name="Liu Y."/>
            <person name="Joly V."/>
            <person name="Sabar M."/>
            <person name="Matton D.P."/>
        </authorList>
    </citation>
    <scope>NUCLEOTIDE SEQUENCE</scope>
</reference>
<dbReference type="EMBL" id="GEDG01030421">
    <property type="protein sequence ID" value="JAP11944.1"/>
    <property type="molecule type" value="Transcribed_RNA"/>
</dbReference>
<sequence length="72" mass="8285">RTIRTQTPGSIAVCDVASIITSYKTLKDETDVVQLVNLSIEQRKDYLQVKKERLKYILILAECKVVFRNLNT</sequence>
<protein>
    <submittedName>
        <fullName evidence="1">Putative ovule protein</fullName>
    </submittedName>
</protein>
<dbReference type="AlphaFoldDB" id="A0A0V0GV52"/>
<evidence type="ECO:0000313" key="1">
    <source>
        <dbReference type="EMBL" id="JAP11944.1"/>
    </source>
</evidence>
<feature type="non-terminal residue" evidence="1">
    <location>
        <position position="1"/>
    </location>
</feature>
<accession>A0A0V0GV52</accession>
<organism evidence="1">
    <name type="scientific">Solanum chacoense</name>
    <name type="common">Chaco potato</name>
    <dbReference type="NCBI Taxonomy" id="4108"/>
    <lineage>
        <taxon>Eukaryota</taxon>
        <taxon>Viridiplantae</taxon>
        <taxon>Streptophyta</taxon>
        <taxon>Embryophyta</taxon>
        <taxon>Tracheophyta</taxon>
        <taxon>Spermatophyta</taxon>
        <taxon>Magnoliopsida</taxon>
        <taxon>eudicotyledons</taxon>
        <taxon>Gunneridae</taxon>
        <taxon>Pentapetalae</taxon>
        <taxon>asterids</taxon>
        <taxon>lamiids</taxon>
        <taxon>Solanales</taxon>
        <taxon>Solanaceae</taxon>
        <taxon>Solanoideae</taxon>
        <taxon>Solaneae</taxon>
        <taxon>Solanum</taxon>
    </lineage>
</organism>
<proteinExistence type="predicted"/>
<name>A0A0V0GV52_SOLCH</name>